<gene>
    <name evidence="4" type="ORF">TTHERM_01600640</name>
</gene>
<dbReference type="RefSeq" id="XP_001026718.3">
    <property type="nucleotide sequence ID" value="XM_001026718.3"/>
</dbReference>
<dbReference type="InterPro" id="IPR006212">
    <property type="entry name" value="Furin_repeat"/>
</dbReference>
<dbReference type="Gene3D" id="2.10.220.10">
    <property type="entry name" value="Hormone Receptor, Insulin-like Growth Factor Receptor 1, Chain A, domain 2"/>
    <property type="match status" value="2"/>
</dbReference>
<dbReference type="PANTHER" id="PTHR15332">
    <property type="entry name" value="PROPROTEIN CONVERTASE SUBTILISIN_KEXIN TYPE 5-LIKE"/>
    <property type="match status" value="1"/>
</dbReference>
<feature type="transmembrane region" description="Helical" evidence="2">
    <location>
        <begin position="1520"/>
        <end position="1541"/>
    </location>
</feature>
<dbReference type="CDD" id="cd00064">
    <property type="entry name" value="FU"/>
    <property type="match status" value="2"/>
</dbReference>
<reference evidence="5" key="1">
    <citation type="journal article" date="2006" name="PLoS Biol.">
        <title>Macronuclear genome sequence of the ciliate Tetrahymena thermophila, a model eukaryote.</title>
        <authorList>
            <person name="Eisen J.A."/>
            <person name="Coyne R.S."/>
            <person name="Wu M."/>
            <person name="Wu D."/>
            <person name="Thiagarajan M."/>
            <person name="Wortman J.R."/>
            <person name="Badger J.H."/>
            <person name="Ren Q."/>
            <person name="Amedeo P."/>
            <person name="Jones K.M."/>
            <person name="Tallon L.J."/>
            <person name="Delcher A.L."/>
            <person name="Salzberg S.L."/>
            <person name="Silva J.C."/>
            <person name="Haas B.J."/>
            <person name="Majoros W.H."/>
            <person name="Farzad M."/>
            <person name="Carlton J.M."/>
            <person name="Smith R.K. Jr."/>
            <person name="Garg J."/>
            <person name="Pearlman R.E."/>
            <person name="Karrer K.M."/>
            <person name="Sun L."/>
            <person name="Manning G."/>
            <person name="Elde N.C."/>
            <person name="Turkewitz A.P."/>
            <person name="Asai D.J."/>
            <person name="Wilkes D.E."/>
            <person name="Wang Y."/>
            <person name="Cai H."/>
            <person name="Collins K."/>
            <person name="Stewart B.A."/>
            <person name="Lee S.R."/>
            <person name="Wilamowska K."/>
            <person name="Weinberg Z."/>
            <person name="Ruzzo W.L."/>
            <person name="Wloga D."/>
            <person name="Gaertig J."/>
            <person name="Frankel J."/>
            <person name="Tsao C.-C."/>
            <person name="Gorovsky M.A."/>
            <person name="Keeling P.J."/>
            <person name="Waller R.F."/>
            <person name="Patron N.J."/>
            <person name="Cherry J.M."/>
            <person name="Stover N.A."/>
            <person name="Krieger C.J."/>
            <person name="del Toro C."/>
            <person name="Ryder H.F."/>
            <person name="Williamson S.C."/>
            <person name="Barbeau R.A."/>
            <person name="Hamilton E.P."/>
            <person name="Orias E."/>
        </authorList>
    </citation>
    <scope>NUCLEOTIDE SEQUENCE [LARGE SCALE GENOMIC DNA]</scope>
    <source>
        <strain evidence="5">SB210</strain>
    </source>
</reference>
<dbReference type="Proteomes" id="UP000009168">
    <property type="component" value="Unassembled WGS sequence"/>
</dbReference>
<dbReference type="SMART" id="SM00181">
    <property type="entry name" value="EGF"/>
    <property type="match status" value="4"/>
</dbReference>
<dbReference type="InParanoid" id="Q24FB7"/>
<dbReference type="GeneID" id="7847120"/>
<evidence type="ECO:0000256" key="1">
    <source>
        <dbReference type="SAM" id="MobiDB-lite"/>
    </source>
</evidence>
<dbReference type="EMBL" id="GG662286">
    <property type="protein sequence ID" value="EAS06473.3"/>
    <property type="molecule type" value="Genomic_DNA"/>
</dbReference>
<dbReference type="SMART" id="SM00261">
    <property type="entry name" value="FU"/>
    <property type="match status" value="4"/>
</dbReference>
<evidence type="ECO:0000313" key="4">
    <source>
        <dbReference type="EMBL" id="EAS06473.3"/>
    </source>
</evidence>
<organism evidence="4 5">
    <name type="scientific">Tetrahymena thermophila (strain SB210)</name>
    <dbReference type="NCBI Taxonomy" id="312017"/>
    <lineage>
        <taxon>Eukaryota</taxon>
        <taxon>Sar</taxon>
        <taxon>Alveolata</taxon>
        <taxon>Ciliophora</taxon>
        <taxon>Intramacronucleata</taxon>
        <taxon>Oligohymenophorea</taxon>
        <taxon>Hymenostomatida</taxon>
        <taxon>Tetrahymenina</taxon>
        <taxon>Tetrahymenidae</taxon>
        <taxon>Tetrahymena</taxon>
    </lineage>
</organism>
<dbReference type="HOGENOM" id="CLU_001625_2_0_1"/>
<protein>
    <submittedName>
        <fullName evidence="4">REJ domain protein</fullName>
    </submittedName>
</protein>
<feature type="compositionally biased region" description="Polar residues" evidence="1">
    <location>
        <begin position="1319"/>
        <end position="1339"/>
    </location>
</feature>
<dbReference type="InterPro" id="IPR009030">
    <property type="entry name" value="Growth_fac_rcpt_cys_sf"/>
</dbReference>
<dbReference type="KEGG" id="tet:TTHERM_01600640"/>
<keyword evidence="2" id="KW-1133">Transmembrane helix</keyword>
<feature type="region of interest" description="Disordered" evidence="1">
    <location>
        <begin position="1304"/>
        <end position="1339"/>
    </location>
</feature>
<dbReference type="Pfam" id="PF02010">
    <property type="entry name" value="REJ"/>
    <property type="match status" value="1"/>
</dbReference>
<dbReference type="SUPFAM" id="SSF57184">
    <property type="entry name" value="Growth factor receptor domain"/>
    <property type="match status" value="2"/>
</dbReference>
<feature type="domain" description="EGF-like" evidence="3">
    <location>
        <begin position="55"/>
        <end position="85"/>
    </location>
</feature>
<feature type="domain" description="EGF-like" evidence="3">
    <location>
        <begin position="4"/>
        <end position="37"/>
    </location>
</feature>
<feature type="domain" description="EGF-like" evidence="3">
    <location>
        <begin position="97"/>
        <end position="135"/>
    </location>
</feature>
<dbReference type="InterPro" id="IPR000742">
    <property type="entry name" value="EGF"/>
</dbReference>
<feature type="transmembrane region" description="Helical" evidence="2">
    <location>
        <begin position="1547"/>
        <end position="1566"/>
    </location>
</feature>
<feature type="non-terminal residue" evidence="4">
    <location>
        <position position="1"/>
    </location>
</feature>
<dbReference type="PANTHER" id="PTHR15332:SF175">
    <property type="entry name" value="PROPROTEIN CONVERTASE SUBTILISIN_KEXIN TYPE 5-LIKE"/>
    <property type="match status" value="1"/>
</dbReference>
<feature type="transmembrane region" description="Helical" evidence="2">
    <location>
        <begin position="1586"/>
        <end position="1612"/>
    </location>
</feature>
<evidence type="ECO:0000313" key="5">
    <source>
        <dbReference type="Proteomes" id="UP000009168"/>
    </source>
</evidence>
<evidence type="ECO:0000256" key="2">
    <source>
        <dbReference type="SAM" id="Phobius"/>
    </source>
</evidence>
<feature type="domain" description="EGF-like" evidence="3">
    <location>
        <begin position="162"/>
        <end position="194"/>
    </location>
</feature>
<evidence type="ECO:0000259" key="3">
    <source>
        <dbReference type="SMART" id="SM00181"/>
    </source>
</evidence>
<dbReference type="eggNOG" id="KOG3525">
    <property type="taxonomic scope" value="Eukaryota"/>
</dbReference>
<sequence length="1640" mass="184719">FCQSCFTNCDKCSDGTTCDNCKNGYVYMNINSTNQCIQKCSQSNQYLDSQGVCQNCMQSCDTCSQANVCDTCAANYIKTQANTCQCSGYLSGNQCLPCYSSCQTCSDGLKTSCQSCKSGYYPVLNSLNQAQFECVQVCPNNYQLLDSKCQQCNLTNYKSCFNCPSTCRSCSSSQSTNCIDCFDGMQLDANGKCFSTNDQRDINFYFRSNNKIAVVNAVFSGSEPTITFEFGLTLIPISNFQCNQIFDPSTIALLGSSSSTCSISSSKVIVTLSQDTIIMATDTINIISTTQVLKFQGAQDPIDTIYLLSVVQESVTGEVTLQYDQVTSYCNDIIFKINTIKNDAGRGFLNFKWVLDQTQNFDQQTVQNLNAIIQTANTNQDQTLAIPKQTTPPDRNLAIKLQYTYKTNYSGTSSAASFVQSMKQITVSAIQSQYPPLFRYADLQVKFMFFTEECGLSGINAYQDIYDIQITSQALPSLNQHLTQYKSQVLQLDIPPYSVLSTNANLDIQLQIFIITNKALTTTYNLAIPYSLSNLQLFIQNGEEQLVDYKRNLALIGEARDLEILDPNSPQGIQLNWSCKVIGSQNGDNQCYTYKNTLFEVPQNVQTFTIVGGTFNPYQTLQFKFTGSKDTRSAQSEILTIFAEIDLPPLYVKFDNPSQIQKVNINDDISATLIYDSKINSDILTYAGAILYNNFVVGVIKFDYLKVKFRIWDYFSDLNVVNPLIQIRFTVYNPENIMPSLSVTNFKVNIPPQNCQLSITPSSGQALTTKFVISFTNCITNNNPLTYQFFYYNYDTDVKQEILVPQKILRRQLQDQTLTSSVTTYLPSGKLIIMAQAMDSYLAIYNTTLQVDVATFQQDEQALLSLLDQALALQNSNFGVSDIVKNLCVISEEISKNTNIYNLDSVSQKKVLLIQAIINQTNLLPNSSFLSTFSNKIVATLQASLTSTQSLQSQNVLDQVSLILQNQQKQININNKLLNNNDIVLQNLVDSFKIVNSTTQTISLILDQLSNNNGKRILNGMNSSDDVSTDYLRALASSLPSNLLQQQINMADQIGSMLNNITLPNQGQLNLNGNLISLNTEQITPKNLQRYLYMQNEPQQNDTNIYNVVLTNYTSNPFIQTDGFLQYTNQIQNQTPGIQISLNPVIKPSIQSIQNGPNTVFDNSFQLQFSNIKPSKNNLTCLQQQTTQKWSNSQCKLINSSTSGRYTCVCKDQHPTTIIEDFKFVLSNQNLETAFGSQGIQNISKFTTFYEYAVFWILGSATLLQLGLCWYGKQLDSKQEFLSCSTIAPLSLVNIGQIEQSVSQEKQMSPIKRRRRSIPQKSKQLSPDLQNQNDQNEQSNRWLKSNMIQSAGQSNINIIQAGDQLNIQVNQITNQQTQYIQQQYNKTPQLEQENLNQNQSILDLCINQNEQTDKQQIKQQVKIDQESQEIKANSIEIQNQQKNEDEQKIFNIVKESKNSKKLQEASIIKKILIFHSFSSIFFVYSNEQSRAFRFSLFYLRVVHSLSISIIFDQSYQEQQILIISGINFVIIVISVAIIQLLYKKRKIGKAIACIIMIGLLALYYYIILSIVSGQSESYSNRKISSFFIMFGVDFLFFSSLISLFSIFIFNYIATGGNSNGIILKLLNLLQIQYILENIKL</sequence>
<accession>Q24FB7</accession>
<dbReference type="InterPro" id="IPR002859">
    <property type="entry name" value="PKD/REJ-like"/>
</dbReference>
<name>Q24FB7_TETTS</name>
<proteinExistence type="predicted"/>
<keyword evidence="2" id="KW-0812">Transmembrane</keyword>
<keyword evidence="2" id="KW-0472">Membrane</keyword>
<keyword evidence="5" id="KW-1185">Reference proteome</keyword>